<name>A0A060ZHC3_9ACTN</name>
<dbReference type="GO" id="GO:0047575">
    <property type="term" value="F:4-carboxymuconolactone decarboxylase activity"/>
    <property type="evidence" value="ECO:0007669"/>
    <property type="project" value="UniProtKB-EC"/>
</dbReference>
<dbReference type="PANTHER" id="PTHR34846">
    <property type="entry name" value="4-CARBOXYMUCONOLACTONE DECARBOXYLASE FAMILY PROTEIN (AFU_ORTHOLOGUE AFUA_6G11590)"/>
    <property type="match status" value="1"/>
</dbReference>
<evidence type="ECO:0000313" key="3">
    <source>
        <dbReference type="Proteomes" id="UP000756710"/>
    </source>
</evidence>
<dbReference type="AlphaFoldDB" id="A0A060ZHC3"/>
<organism evidence="1">
    <name type="scientific">Streptomyces iranensis</name>
    <dbReference type="NCBI Taxonomy" id="576784"/>
    <lineage>
        <taxon>Bacteria</taxon>
        <taxon>Bacillati</taxon>
        <taxon>Actinomycetota</taxon>
        <taxon>Actinomycetes</taxon>
        <taxon>Kitasatosporales</taxon>
        <taxon>Streptomycetaceae</taxon>
        <taxon>Streptomyces</taxon>
        <taxon>Streptomyces violaceusniger group</taxon>
    </lineage>
</organism>
<keyword evidence="3" id="KW-1185">Reference proteome</keyword>
<dbReference type="EC" id="4.1.1.44" evidence="2"/>
<dbReference type="SUPFAM" id="SSF69118">
    <property type="entry name" value="AhpD-like"/>
    <property type="match status" value="1"/>
</dbReference>
<accession>A0A060ZHC3</accession>
<sequence>MFEDPEDFGTFGRYVETPVDAMPPEMRGAYEYTRRLRGLVPGPHKIWLANPRLLTAIVPTGAYFQTDSSLSKAEIEIVTNVVTGHWRSAYAAYEHEKIGVALGGLDPTKVAAIVAGRPTSFDDLRQQLVYELASSLVGRRVVPVGLYRRAKETIGDAGIVDVTVLMGWFTGVSLTLAAFDVPSNAVGLDQ</sequence>
<protein>
    <submittedName>
        <fullName evidence="1 2">Carboxymuconolactone decarboxylase</fullName>
        <ecNumber evidence="2">4.1.1.44</ecNumber>
    </submittedName>
</protein>
<dbReference type="PANTHER" id="PTHR34846:SF11">
    <property type="entry name" value="4-CARBOXYMUCONOLACTONE DECARBOXYLASE FAMILY PROTEIN (AFU_ORTHOLOGUE AFUA_6G11590)"/>
    <property type="match status" value="1"/>
</dbReference>
<dbReference type="EMBL" id="JAGGLR010000005">
    <property type="protein sequence ID" value="MBP2061278.1"/>
    <property type="molecule type" value="Genomic_DNA"/>
</dbReference>
<keyword evidence="2" id="KW-0456">Lyase</keyword>
<reference evidence="1" key="1">
    <citation type="submission" date="2014-05" db="EMBL/GenBank/DDBJ databases">
        <authorList>
            <person name="Horn Fabian"/>
        </authorList>
    </citation>
    <scope>NUCLEOTIDE SEQUENCE</scope>
</reference>
<gene>
    <name evidence="2" type="ORF">J2Z30_002286</name>
    <name evidence="1" type="ORF">SIRAN2393</name>
</gene>
<dbReference type="Gene3D" id="1.20.1290.10">
    <property type="entry name" value="AhpD-like"/>
    <property type="match status" value="1"/>
</dbReference>
<dbReference type="HOGENOM" id="CLU_082760_3_0_11"/>
<proteinExistence type="predicted"/>
<reference evidence="2 3" key="2">
    <citation type="submission" date="2021-03" db="EMBL/GenBank/DDBJ databases">
        <title>Genomic Encyclopedia of Type Strains, Phase IV (KMG-IV): sequencing the most valuable type-strain genomes for metagenomic binning, comparative biology and taxonomic classification.</title>
        <authorList>
            <person name="Goeker M."/>
        </authorList>
    </citation>
    <scope>NUCLEOTIDE SEQUENCE [LARGE SCALE GENOMIC DNA]</scope>
    <source>
        <strain evidence="2 3">DSM 41954</strain>
    </source>
</reference>
<dbReference type="RefSeq" id="WP_044568834.1">
    <property type="nucleotide sequence ID" value="NZ_BAABDR010000049.1"/>
</dbReference>
<evidence type="ECO:0000313" key="1">
    <source>
        <dbReference type="EMBL" id="CDR05440.1"/>
    </source>
</evidence>
<dbReference type="Proteomes" id="UP000756710">
    <property type="component" value="Unassembled WGS sequence"/>
</dbReference>
<evidence type="ECO:0000313" key="2">
    <source>
        <dbReference type="EMBL" id="MBP2061278.1"/>
    </source>
</evidence>
<dbReference type="EMBL" id="LK022848">
    <property type="protein sequence ID" value="CDR05440.1"/>
    <property type="molecule type" value="Genomic_DNA"/>
</dbReference>
<dbReference type="InterPro" id="IPR029032">
    <property type="entry name" value="AhpD-like"/>
</dbReference>